<dbReference type="AlphaFoldDB" id="D0LG40"/>
<evidence type="ECO:0000256" key="1">
    <source>
        <dbReference type="ARBA" id="ARBA00022741"/>
    </source>
</evidence>
<dbReference type="STRING" id="502025.Hoch_5583"/>
<proteinExistence type="predicted"/>
<dbReference type="InterPro" id="IPR054767">
    <property type="entry name" value="Cas10-Cmr2_palm2"/>
</dbReference>
<keyword evidence="2" id="KW-0051">Antiviral defense</keyword>
<dbReference type="eggNOG" id="COG1353">
    <property type="taxonomic scope" value="Bacteria"/>
</dbReference>
<dbReference type="EMBL" id="CP001804">
    <property type="protein sequence ID" value="ACY18065.1"/>
    <property type="molecule type" value="Genomic_DNA"/>
</dbReference>
<evidence type="ECO:0000313" key="5">
    <source>
        <dbReference type="Proteomes" id="UP000001880"/>
    </source>
</evidence>
<dbReference type="Gene3D" id="3.30.70.270">
    <property type="match status" value="1"/>
</dbReference>
<feature type="domain" description="Cas10/Cmr2 second palm" evidence="3">
    <location>
        <begin position="207"/>
        <end position="366"/>
    </location>
</feature>
<keyword evidence="1" id="KW-0547">Nucleotide-binding</keyword>
<evidence type="ECO:0000256" key="2">
    <source>
        <dbReference type="ARBA" id="ARBA00023118"/>
    </source>
</evidence>
<dbReference type="HOGENOM" id="CLU_551832_0_0_7"/>
<reference evidence="4 5" key="1">
    <citation type="journal article" date="2010" name="Stand. Genomic Sci.">
        <title>Complete genome sequence of Haliangium ochraceum type strain (SMP-2).</title>
        <authorList>
            <consortium name="US DOE Joint Genome Institute (JGI-PGF)"/>
            <person name="Ivanova N."/>
            <person name="Daum C."/>
            <person name="Lang E."/>
            <person name="Abt B."/>
            <person name="Kopitz M."/>
            <person name="Saunders E."/>
            <person name="Lapidus A."/>
            <person name="Lucas S."/>
            <person name="Glavina Del Rio T."/>
            <person name="Nolan M."/>
            <person name="Tice H."/>
            <person name="Copeland A."/>
            <person name="Cheng J.F."/>
            <person name="Chen F."/>
            <person name="Bruce D."/>
            <person name="Goodwin L."/>
            <person name="Pitluck S."/>
            <person name="Mavromatis K."/>
            <person name="Pati A."/>
            <person name="Mikhailova N."/>
            <person name="Chen A."/>
            <person name="Palaniappan K."/>
            <person name="Land M."/>
            <person name="Hauser L."/>
            <person name="Chang Y.J."/>
            <person name="Jeffries C.D."/>
            <person name="Detter J.C."/>
            <person name="Brettin T."/>
            <person name="Rohde M."/>
            <person name="Goker M."/>
            <person name="Bristow J."/>
            <person name="Markowitz V."/>
            <person name="Eisen J.A."/>
            <person name="Hugenholtz P."/>
            <person name="Kyrpides N.C."/>
            <person name="Klenk H.P."/>
        </authorList>
    </citation>
    <scope>NUCLEOTIDE SEQUENCE [LARGE SCALE GENOMIC DNA]</scope>
    <source>
        <strain evidence="5">DSM 14365 / CIP 107738 / JCM 11303 / AJ 13395 / SMP-2</strain>
    </source>
</reference>
<dbReference type="InterPro" id="IPR043128">
    <property type="entry name" value="Rev_trsase/Diguanyl_cyclase"/>
</dbReference>
<accession>D0LG40</accession>
<organism evidence="4 5">
    <name type="scientific">Haliangium ochraceum (strain DSM 14365 / JCM 11303 / SMP-2)</name>
    <dbReference type="NCBI Taxonomy" id="502025"/>
    <lineage>
        <taxon>Bacteria</taxon>
        <taxon>Pseudomonadati</taxon>
        <taxon>Myxococcota</taxon>
        <taxon>Polyangia</taxon>
        <taxon>Haliangiales</taxon>
        <taxon>Kofleriaceae</taxon>
        <taxon>Haliangium</taxon>
    </lineage>
</organism>
<gene>
    <name evidence="4" type="ordered locus">Hoch_5583</name>
</gene>
<keyword evidence="5" id="KW-1185">Reference proteome</keyword>
<dbReference type="Pfam" id="PF22335">
    <property type="entry name" value="Cas10-Cmr2_palm2"/>
    <property type="match status" value="1"/>
</dbReference>
<dbReference type="GO" id="GO:0000166">
    <property type="term" value="F:nucleotide binding"/>
    <property type="evidence" value="ECO:0007669"/>
    <property type="project" value="UniProtKB-KW"/>
</dbReference>
<evidence type="ECO:0000313" key="4">
    <source>
        <dbReference type="EMBL" id="ACY18065.1"/>
    </source>
</evidence>
<dbReference type="GO" id="GO:0051607">
    <property type="term" value="P:defense response to virus"/>
    <property type="evidence" value="ECO:0007669"/>
    <property type="project" value="UniProtKB-KW"/>
</dbReference>
<sequence length="494" mass="53329">MLTDEEIREIRATVAYARAKAGETPWLVGYDVNAIQELVTAGSRPAVMRGASETIGKFDKAQRQRLGCIFAGGGRGISLARSRQEAEALVAALPKQFRKDSVVGVLAAACVPLASERENDDLRWLHHKLDIAKDAAPPPGGLLPASRENECDNCQSYQATKLLQHSDGDEILCARCVDMTNARPKNERKISLLHVAASDPPRRHRGRLAAVSADGNNLGAIFHGIGSLEEHAAASLAVARVFERAHKNALEAAIQACVAAHAQVNSAKTEGDIITVTLMTGGDDVRVFLPPSSVLAYVTTLARSVETGASQLGDLGGLLSASTAAALAELGVGIGVVIAGDHFPARRLMQHAHELERYAKTACGKGRARSAFDIEVVTNEQAIGVDVDDLRADDDERPFALDSNTWTNTERSARALSKVPSTQRGLLARVHEFDDAEFANMFRYQVARSETWQRWYEGHGDANWRDREAVVKRRPGAGLLTLAGLVTEVRDETL</sequence>
<dbReference type="Proteomes" id="UP000001880">
    <property type="component" value="Chromosome"/>
</dbReference>
<dbReference type="RefSeq" id="WP_012830657.1">
    <property type="nucleotide sequence ID" value="NC_013440.1"/>
</dbReference>
<protein>
    <recommendedName>
        <fullName evidence="3">Cas10/Cmr2 second palm domain-containing protein</fullName>
    </recommendedName>
</protein>
<evidence type="ECO:0000259" key="3">
    <source>
        <dbReference type="Pfam" id="PF22335"/>
    </source>
</evidence>
<dbReference type="KEGG" id="hoh:Hoch_5583"/>
<name>D0LG40_HALO1</name>